<evidence type="ECO:0000313" key="8">
    <source>
        <dbReference type="Proteomes" id="UP000028006"/>
    </source>
</evidence>
<comment type="caution">
    <text evidence="7">The sequence shown here is derived from an EMBL/GenBank/DDBJ whole genome shotgun (WGS) entry which is preliminary data.</text>
</comment>
<evidence type="ECO:0000256" key="6">
    <source>
        <dbReference type="SAM" id="Phobius"/>
    </source>
</evidence>
<dbReference type="NCBIfam" id="TIGR04409">
    <property type="entry name" value="LptC_YrbK"/>
    <property type="match status" value="1"/>
</dbReference>
<dbReference type="GO" id="GO:0017089">
    <property type="term" value="F:glycolipid transfer activity"/>
    <property type="evidence" value="ECO:0007669"/>
    <property type="project" value="TreeGrafter"/>
</dbReference>
<dbReference type="RefSeq" id="WP_034878148.1">
    <property type="nucleotide sequence ID" value="NZ_JOKG01000004.1"/>
</dbReference>
<evidence type="ECO:0000313" key="7">
    <source>
        <dbReference type="EMBL" id="KEQ12775.1"/>
    </source>
</evidence>
<keyword evidence="4 6" id="KW-1133">Transmembrane helix</keyword>
<evidence type="ECO:0000256" key="3">
    <source>
        <dbReference type="ARBA" id="ARBA00022692"/>
    </source>
</evidence>
<sequence length="195" mass="21957">MPKNSSYKSYLLVACVLMTMVGIGYWSYDGGLHVTGQKRQPEIQENADYYLVDATITQFNDSGTLEYELTSRAITHYPHNDTTLLKTPHLRSYSNPQKPMVADALNGKLLPGDQDIELWDEVVMIQTDSSNGSQVRMDTDFITIYSGQSLAVTDRPVLITNDTGRTRAIGMEAFYKDSLVKLKSRVRGFHEPKQP</sequence>
<gene>
    <name evidence="7" type="ORF">GZ77_20135</name>
</gene>
<dbReference type="AlphaFoldDB" id="A0A081N2V2"/>
<dbReference type="InterPro" id="IPR010664">
    <property type="entry name" value="LipoPS_assembly_LptC-rel"/>
</dbReference>
<proteinExistence type="predicted"/>
<evidence type="ECO:0008006" key="9">
    <source>
        <dbReference type="Google" id="ProtNLM"/>
    </source>
</evidence>
<keyword evidence="3 6" id="KW-0812">Transmembrane</keyword>
<evidence type="ECO:0000256" key="1">
    <source>
        <dbReference type="ARBA" id="ARBA00022475"/>
    </source>
</evidence>
<keyword evidence="1" id="KW-1003">Cell membrane</keyword>
<dbReference type="PANTHER" id="PTHR37481">
    <property type="entry name" value="LIPOPOLYSACCHARIDE EXPORT SYSTEM PROTEIN LPTC"/>
    <property type="match status" value="1"/>
</dbReference>
<dbReference type="GO" id="GO:0005886">
    <property type="term" value="C:plasma membrane"/>
    <property type="evidence" value="ECO:0007669"/>
    <property type="project" value="InterPro"/>
</dbReference>
<evidence type="ECO:0000256" key="5">
    <source>
        <dbReference type="ARBA" id="ARBA00023136"/>
    </source>
</evidence>
<organism evidence="7 8">
    <name type="scientific">Endozoicomonas montiporae</name>
    <dbReference type="NCBI Taxonomy" id="1027273"/>
    <lineage>
        <taxon>Bacteria</taxon>
        <taxon>Pseudomonadati</taxon>
        <taxon>Pseudomonadota</taxon>
        <taxon>Gammaproteobacteria</taxon>
        <taxon>Oceanospirillales</taxon>
        <taxon>Endozoicomonadaceae</taxon>
        <taxon>Endozoicomonas</taxon>
    </lineage>
</organism>
<protein>
    <recommendedName>
        <fullName evidence="9">Lipopolysaccharide export system protein LptC</fullName>
    </recommendedName>
</protein>
<dbReference type="Proteomes" id="UP000028006">
    <property type="component" value="Unassembled WGS sequence"/>
</dbReference>
<name>A0A081N2V2_9GAMM</name>
<dbReference type="EMBL" id="JOKG01000004">
    <property type="protein sequence ID" value="KEQ12775.1"/>
    <property type="molecule type" value="Genomic_DNA"/>
</dbReference>
<dbReference type="GO" id="GO:0030288">
    <property type="term" value="C:outer membrane-bounded periplasmic space"/>
    <property type="evidence" value="ECO:0007669"/>
    <property type="project" value="TreeGrafter"/>
</dbReference>
<feature type="transmembrane region" description="Helical" evidence="6">
    <location>
        <begin position="9"/>
        <end position="28"/>
    </location>
</feature>
<evidence type="ECO:0000256" key="2">
    <source>
        <dbReference type="ARBA" id="ARBA00022519"/>
    </source>
</evidence>
<dbReference type="Pfam" id="PF06835">
    <property type="entry name" value="LptC"/>
    <property type="match status" value="1"/>
</dbReference>
<keyword evidence="5 6" id="KW-0472">Membrane</keyword>
<reference evidence="7 8" key="1">
    <citation type="submission" date="2014-06" db="EMBL/GenBank/DDBJ databases">
        <title>Whole Genome Sequences of Three Symbiotic Endozoicomonas Bacteria.</title>
        <authorList>
            <person name="Neave M.J."/>
            <person name="Apprill A."/>
            <person name="Voolstra C.R."/>
        </authorList>
    </citation>
    <scope>NUCLEOTIDE SEQUENCE [LARGE SCALE GENOMIC DNA]</scope>
    <source>
        <strain evidence="7 8">LMG 24815</strain>
    </source>
</reference>
<evidence type="ECO:0000256" key="4">
    <source>
        <dbReference type="ARBA" id="ARBA00022989"/>
    </source>
</evidence>
<keyword evidence="2" id="KW-0997">Cell inner membrane</keyword>
<dbReference type="PANTHER" id="PTHR37481:SF1">
    <property type="entry name" value="LIPOPOLYSACCHARIDE EXPORT SYSTEM PROTEIN LPTC"/>
    <property type="match status" value="1"/>
</dbReference>
<keyword evidence="8" id="KW-1185">Reference proteome</keyword>
<dbReference type="Gene3D" id="2.60.450.10">
    <property type="entry name" value="Lipopolysaccharide (LPS) transport protein A like domain"/>
    <property type="match status" value="1"/>
</dbReference>
<dbReference type="InterPro" id="IPR026265">
    <property type="entry name" value="LptC"/>
</dbReference>
<dbReference type="eggNOG" id="COG3117">
    <property type="taxonomic scope" value="Bacteria"/>
</dbReference>
<accession>A0A081N2V2</accession>
<dbReference type="GO" id="GO:0015221">
    <property type="term" value="F:lipopolysaccharide transmembrane transporter activity"/>
    <property type="evidence" value="ECO:0007669"/>
    <property type="project" value="InterPro"/>
</dbReference>
<dbReference type="InterPro" id="IPR052363">
    <property type="entry name" value="LPS_export_LptC"/>
</dbReference>